<sequence length="160" mass="18556">MTYEITPIIKDGLPGFANITTEPFLKIGEGYYYIETNLRKNWFEAYETCRLIGAELITFETIEEWKLINQYLVDMKINDVTYWTSGTDLGNTGDHVWFSTGLKITLDEIWYPGEPNNNGGLEHCDELCYIGYGFNDRNCLYNTRYICEAPQPKTAAFIVW</sequence>
<dbReference type="Proteomes" id="UP000007798">
    <property type="component" value="Unassembled WGS sequence"/>
</dbReference>
<dbReference type="InterPro" id="IPR016186">
    <property type="entry name" value="C-type_lectin-like/link_sf"/>
</dbReference>
<accession>A0A0Q9WS70</accession>
<feature type="domain" description="C-type lectin" evidence="1">
    <location>
        <begin position="27"/>
        <end position="148"/>
    </location>
</feature>
<dbReference type="AlphaFoldDB" id="A0A0Q9WS70"/>
<dbReference type="CDD" id="cd00037">
    <property type="entry name" value="CLECT"/>
    <property type="match status" value="1"/>
</dbReference>
<dbReference type="SMART" id="SM00034">
    <property type="entry name" value="CLECT"/>
    <property type="match status" value="1"/>
</dbReference>
<evidence type="ECO:0000313" key="3">
    <source>
        <dbReference type="Proteomes" id="UP000007798"/>
    </source>
</evidence>
<dbReference type="FunCoup" id="A0A0Q9WS70">
    <property type="interactions" value="5"/>
</dbReference>
<dbReference type="InterPro" id="IPR050111">
    <property type="entry name" value="C-type_lectin/snaclec_domain"/>
</dbReference>
<dbReference type="KEGG" id="dwi:26529000"/>
<dbReference type="Pfam" id="PF00059">
    <property type="entry name" value="Lectin_C"/>
    <property type="match status" value="1"/>
</dbReference>
<dbReference type="SUPFAM" id="SSF56436">
    <property type="entry name" value="C-type lectin-like"/>
    <property type="match status" value="1"/>
</dbReference>
<dbReference type="InParanoid" id="A0A0Q9WS70"/>
<keyword evidence="3" id="KW-1185">Reference proteome</keyword>
<evidence type="ECO:0000313" key="2">
    <source>
        <dbReference type="EMBL" id="KRF98809.1"/>
    </source>
</evidence>
<evidence type="ECO:0000259" key="1">
    <source>
        <dbReference type="PROSITE" id="PS50041"/>
    </source>
</evidence>
<dbReference type="Gene3D" id="3.10.100.10">
    <property type="entry name" value="Mannose-Binding Protein A, subunit A"/>
    <property type="match status" value="1"/>
</dbReference>
<proteinExistence type="predicted"/>
<dbReference type="EMBL" id="CH963920">
    <property type="protein sequence ID" value="KRF98809.1"/>
    <property type="molecule type" value="Genomic_DNA"/>
</dbReference>
<organism evidence="2 3">
    <name type="scientific">Drosophila willistoni</name>
    <name type="common">Fruit fly</name>
    <dbReference type="NCBI Taxonomy" id="7260"/>
    <lineage>
        <taxon>Eukaryota</taxon>
        <taxon>Metazoa</taxon>
        <taxon>Ecdysozoa</taxon>
        <taxon>Arthropoda</taxon>
        <taxon>Hexapoda</taxon>
        <taxon>Insecta</taxon>
        <taxon>Pterygota</taxon>
        <taxon>Neoptera</taxon>
        <taxon>Endopterygota</taxon>
        <taxon>Diptera</taxon>
        <taxon>Brachycera</taxon>
        <taxon>Muscomorpha</taxon>
        <taxon>Ephydroidea</taxon>
        <taxon>Drosophilidae</taxon>
        <taxon>Drosophila</taxon>
        <taxon>Sophophora</taxon>
    </lineage>
</organism>
<dbReference type="PANTHER" id="PTHR22803">
    <property type="entry name" value="MANNOSE, PHOSPHOLIPASE, LECTIN RECEPTOR RELATED"/>
    <property type="match status" value="1"/>
</dbReference>
<dbReference type="PROSITE" id="PS50041">
    <property type="entry name" value="C_TYPE_LECTIN_2"/>
    <property type="match status" value="1"/>
</dbReference>
<name>A0A0Q9WS70_DROWI</name>
<dbReference type="OrthoDB" id="7773875at2759"/>
<reference evidence="2 3" key="1">
    <citation type="journal article" date="2007" name="Nature">
        <title>Evolution of genes and genomes on the Drosophila phylogeny.</title>
        <authorList>
            <consortium name="Drosophila 12 Genomes Consortium"/>
            <person name="Clark A.G."/>
            <person name="Eisen M.B."/>
            <person name="Smith D.R."/>
            <person name="Bergman C.M."/>
            <person name="Oliver B."/>
            <person name="Markow T.A."/>
            <person name="Kaufman T.C."/>
            <person name="Kellis M."/>
            <person name="Gelbart W."/>
            <person name="Iyer V.N."/>
            <person name="Pollard D.A."/>
            <person name="Sackton T.B."/>
            <person name="Larracuente A.M."/>
            <person name="Singh N.D."/>
            <person name="Abad J.P."/>
            <person name="Abt D.N."/>
            <person name="Adryan B."/>
            <person name="Aguade M."/>
            <person name="Akashi H."/>
            <person name="Anderson W.W."/>
            <person name="Aquadro C.F."/>
            <person name="Ardell D.H."/>
            <person name="Arguello R."/>
            <person name="Artieri C.G."/>
            <person name="Barbash D.A."/>
            <person name="Barker D."/>
            <person name="Barsanti P."/>
            <person name="Batterham P."/>
            <person name="Batzoglou S."/>
            <person name="Begun D."/>
            <person name="Bhutkar A."/>
            <person name="Blanco E."/>
            <person name="Bosak S.A."/>
            <person name="Bradley R.K."/>
            <person name="Brand A.D."/>
            <person name="Brent M.R."/>
            <person name="Brooks A.N."/>
            <person name="Brown R.H."/>
            <person name="Butlin R.K."/>
            <person name="Caggese C."/>
            <person name="Calvi B.R."/>
            <person name="Bernardo de Carvalho A."/>
            <person name="Caspi A."/>
            <person name="Castrezana S."/>
            <person name="Celniker S.E."/>
            <person name="Chang J.L."/>
            <person name="Chapple C."/>
            <person name="Chatterji S."/>
            <person name="Chinwalla A."/>
            <person name="Civetta A."/>
            <person name="Clifton S.W."/>
            <person name="Comeron J.M."/>
            <person name="Costello J.C."/>
            <person name="Coyne J.A."/>
            <person name="Daub J."/>
            <person name="David R.G."/>
            <person name="Delcher A.L."/>
            <person name="Delehaunty K."/>
            <person name="Do C.B."/>
            <person name="Ebling H."/>
            <person name="Edwards K."/>
            <person name="Eickbush T."/>
            <person name="Evans J.D."/>
            <person name="Filipski A."/>
            <person name="Findeiss S."/>
            <person name="Freyhult E."/>
            <person name="Fulton L."/>
            <person name="Fulton R."/>
            <person name="Garcia A.C."/>
            <person name="Gardiner A."/>
            <person name="Garfield D.A."/>
            <person name="Garvin B.E."/>
            <person name="Gibson G."/>
            <person name="Gilbert D."/>
            <person name="Gnerre S."/>
            <person name="Godfrey J."/>
            <person name="Good R."/>
            <person name="Gotea V."/>
            <person name="Gravely B."/>
            <person name="Greenberg A.J."/>
            <person name="Griffiths-Jones S."/>
            <person name="Gross S."/>
            <person name="Guigo R."/>
            <person name="Gustafson E.A."/>
            <person name="Haerty W."/>
            <person name="Hahn M.W."/>
            <person name="Halligan D.L."/>
            <person name="Halpern A.L."/>
            <person name="Halter G.M."/>
            <person name="Han M.V."/>
            <person name="Heger A."/>
            <person name="Hillier L."/>
            <person name="Hinrichs A.S."/>
            <person name="Holmes I."/>
            <person name="Hoskins R.A."/>
            <person name="Hubisz M.J."/>
            <person name="Hultmark D."/>
            <person name="Huntley M.A."/>
            <person name="Jaffe D.B."/>
            <person name="Jagadeeshan S."/>
            <person name="Jeck W.R."/>
            <person name="Johnson J."/>
            <person name="Jones C.D."/>
            <person name="Jordan W.C."/>
            <person name="Karpen G.H."/>
            <person name="Kataoka E."/>
            <person name="Keightley P.D."/>
            <person name="Kheradpour P."/>
            <person name="Kirkness E.F."/>
            <person name="Koerich L.B."/>
            <person name="Kristiansen K."/>
            <person name="Kudrna D."/>
            <person name="Kulathinal R.J."/>
            <person name="Kumar S."/>
            <person name="Kwok R."/>
            <person name="Lander E."/>
            <person name="Langley C.H."/>
            <person name="Lapoint R."/>
            <person name="Lazzaro B.P."/>
            <person name="Lee S.J."/>
            <person name="Levesque L."/>
            <person name="Li R."/>
            <person name="Lin C.F."/>
            <person name="Lin M.F."/>
            <person name="Lindblad-Toh K."/>
            <person name="Llopart A."/>
            <person name="Long M."/>
            <person name="Low L."/>
            <person name="Lozovsky E."/>
            <person name="Lu J."/>
            <person name="Luo M."/>
            <person name="Machado C.A."/>
            <person name="Makalowski W."/>
            <person name="Marzo M."/>
            <person name="Matsuda M."/>
            <person name="Matzkin L."/>
            <person name="McAllister B."/>
            <person name="McBride C.S."/>
            <person name="McKernan B."/>
            <person name="McKernan K."/>
            <person name="Mendez-Lago M."/>
            <person name="Minx P."/>
            <person name="Mollenhauer M.U."/>
            <person name="Montooth K."/>
            <person name="Mount S.M."/>
            <person name="Mu X."/>
            <person name="Myers E."/>
            <person name="Negre B."/>
            <person name="Newfeld S."/>
            <person name="Nielsen R."/>
            <person name="Noor M.A."/>
            <person name="O'Grady P."/>
            <person name="Pachter L."/>
            <person name="Papaceit M."/>
            <person name="Parisi M.J."/>
            <person name="Parisi M."/>
            <person name="Parts L."/>
            <person name="Pedersen J.S."/>
            <person name="Pesole G."/>
            <person name="Phillippy A.M."/>
            <person name="Ponting C.P."/>
            <person name="Pop M."/>
            <person name="Porcelli D."/>
            <person name="Powell J.R."/>
            <person name="Prohaska S."/>
            <person name="Pruitt K."/>
            <person name="Puig M."/>
            <person name="Quesneville H."/>
            <person name="Ram K.R."/>
            <person name="Rand D."/>
            <person name="Rasmussen M.D."/>
            <person name="Reed L.K."/>
            <person name="Reenan R."/>
            <person name="Reily A."/>
            <person name="Remington K.A."/>
            <person name="Rieger T.T."/>
            <person name="Ritchie M.G."/>
            <person name="Robin C."/>
            <person name="Rogers Y.H."/>
            <person name="Rohde C."/>
            <person name="Rozas J."/>
            <person name="Rubenfield M.J."/>
            <person name="Ruiz A."/>
            <person name="Russo S."/>
            <person name="Salzberg S.L."/>
            <person name="Sanchez-Gracia A."/>
            <person name="Saranga D.J."/>
            <person name="Sato H."/>
            <person name="Schaeffer S.W."/>
            <person name="Schatz M.C."/>
            <person name="Schlenke T."/>
            <person name="Schwartz R."/>
            <person name="Segarra C."/>
            <person name="Singh R.S."/>
            <person name="Sirot L."/>
            <person name="Sirota M."/>
            <person name="Sisneros N.B."/>
            <person name="Smith C.D."/>
            <person name="Smith T.F."/>
            <person name="Spieth J."/>
            <person name="Stage D.E."/>
            <person name="Stark A."/>
            <person name="Stephan W."/>
            <person name="Strausberg R.L."/>
            <person name="Strempel S."/>
            <person name="Sturgill D."/>
            <person name="Sutton G."/>
            <person name="Sutton G.G."/>
            <person name="Tao W."/>
            <person name="Teichmann S."/>
            <person name="Tobari Y.N."/>
            <person name="Tomimura Y."/>
            <person name="Tsolas J.M."/>
            <person name="Valente V.L."/>
            <person name="Venter E."/>
            <person name="Venter J.C."/>
            <person name="Vicario S."/>
            <person name="Vieira F.G."/>
            <person name="Vilella A.J."/>
            <person name="Villasante A."/>
            <person name="Walenz B."/>
            <person name="Wang J."/>
            <person name="Wasserman M."/>
            <person name="Watts T."/>
            <person name="Wilson D."/>
            <person name="Wilson R.K."/>
            <person name="Wing R.A."/>
            <person name="Wolfner M.F."/>
            <person name="Wong A."/>
            <person name="Wong G.K."/>
            <person name="Wu C.I."/>
            <person name="Wu G."/>
            <person name="Yamamoto D."/>
            <person name="Yang H.P."/>
            <person name="Yang S.P."/>
            <person name="Yorke J.A."/>
            <person name="Yoshida K."/>
            <person name="Zdobnov E."/>
            <person name="Zhang P."/>
            <person name="Zhang Y."/>
            <person name="Zimin A.V."/>
            <person name="Baldwin J."/>
            <person name="Abdouelleil A."/>
            <person name="Abdulkadir J."/>
            <person name="Abebe A."/>
            <person name="Abera B."/>
            <person name="Abreu J."/>
            <person name="Acer S.C."/>
            <person name="Aftuck L."/>
            <person name="Alexander A."/>
            <person name="An P."/>
            <person name="Anderson E."/>
            <person name="Anderson S."/>
            <person name="Arachi H."/>
            <person name="Azer M."/>
            <person name="Bachantsang P."/>
            <person name="Barry A."/>
            <person name="Bayul T."/>
            <person name="Berlin A."/>
            <person name="Bessette D."/>
            <person name="Bloom T."/>
            <person name="Blye J."/>
            <person name="Boguslavskiy L."/>
            <person name="Bonnet C."/>
            <person name="Boukhgalter B."/>
            <person name="Bourzgui I."/>
            <person name="Brown A."/>
            <person name="Cahill P."/>
            <person name="Channer S."/>
            <person name="Cheshatsang Y."/>
            <person name="Chuda L."/>
            <person name="Citroen M."/>
            <person name="Collymore A."/>
            <person name="Cooke P."/>
            <person name="Costello M."/>
            <person name="D'Aco K."/>
            <person name="Daza R."/>
            <person name="De Haan G."/>
            <person name="DeGray S."/>
            <person name="DeMaso C."/>
            <person name="Dhargay N."/>
            <person name="Dooley K."/>
            <person name="Dooley E."/>
            <person name="Doricent M."/>
            <person name="Dorje P."/>
            <person name="Dorjee K."/>
            <person name="Dupes A."/>
            <person name="Elong R."/>
            <person name="Falk J."/>
            <person name="Farina A."/>
            <person name="Faro S."/>
            <person name="Ferguson D."/>
            <person name="Fisher S."/>
            <person name="Foley C.D."/>
            <person name="Franke A."/>
            <person name="Friedrich D."/>
            <person name="Gadbois L."/>
            <person name="Gearin G."/>
            <person name="Gearin C.R."/>
            <person name="Giannoukos G."/>
            <person name="Goode T."/>
            <person name="Graham J."/>
            <person name="Grandbois E."/>
            <person name="Grewal S."/>
            <person name="Gyaltsen K."/>
            <person name="Hafez N."/>
            <person name="Hagos B."/>
            <person name="Hall J."/>
            <person name="Henson C."/>
            <person name="Hollinger A."/>
            <person name="Honan T."/>
            <person name="Huard M.D."/>
            <person name="Hughes L."/>
            <person name="Hurhula B."/>
            <person name="Husby M.E."/>
            <person name="Kamat A."/>
            <person name="Kanga B."/>
            <person name="Kashin S."/>
            <person name="Khazanovich D."/>
            <person name="Kisner P."/>
            <person name="Lance K."/>
            <person name="Lara M."/>
            <person name="Lee W."/>
            <person name="Lennon N."/>
            <person name="Letendre F."/>
            <person name="LeVine R."/>
            <person name="Lipovsky A."/>
            <person name="Liu X."/>
            <person name="Liu J."/>
            <person name="Liu S."/>
            <person name="Lokyitsang T."/>
            <person name="Lokyitsang Y."/>
            <person name="Lubonja R."/>
            <person name="Lui A."/>
            <person name="MacDonald P."/>
            <person name="Magnisalis V."/>
            <person name="Maru K."/>
            <person name="Matthews C."/>
            <person name="McCusker W."/>
            <person name="McDonough S."/>
            <person name="Mehta T."/>
            <person name="Meldrim J."/>
            <person name="Meneus L."/>
            <person name="Mihai O."/>
            <person name="Mihalev A."/>
            <person name="Mihova T."/>
            <person name="Mittelman R."/>
            <person name="Mlenga V."/>
            <person name="Montmayeur A."/>
            <person name="Mulrain L."/>
            <person name="Navidi A."/>
            <person name="Naylor J."/>
            <person name="Negash T."/>
            <person name="Nguyen T."/>
            <person name="Nguyen N."/>
            <person name="Nicol R."/>
            <person name="Norbu C."/>
            <person name="Norbu N."/>
            <person name="Novod N."/>
            <person name="O'Neill B."/>
            <person name="Osman S."/>
            <person name="Markiewicz E."/>
            <person name="Oyono O.L."/>
            <person name="Patti C."/>
            <person name="Phunkhang P."/>
            <person name="Pierre F."/>
            <person name="Priest M."/>
            <person name="Raghuraman S."/>
            <person name="Rege F."/>
            <person name="Reyes R."/>
            <person name="Rise C."/>
            <person name="Rogov P."/>
            <person name="Ross K."/>
            <person name="Ryan E."/>
            <person name="Settipalli S."/>
            <person name="Shea T."/>
            <person name="Sherpa N."/>
            <person name="Shi L."/>
            <person name="Shih D."/>
            <person name="Sparrow T."/>
            <person name="Spaulding J."/>
            <person name="Stalker J."/>
            <person name="Stange-Thomann N."/>
            <person name="Stavropoulos S."/>
            <person name="Stone C."/>
            <person name="Strader C."/>
            <person name="Tesfaye S."/>
            <person name="Thomson T."/>
            <person name="Thoulutsang Y."/>
            <person name="Thoulutsang D."/>
            <person name="Topham K."/>
            <person name="Topping I."/>
            <person name="Tsamla T."/>
            <person name="Vassiliev H."/>
            <person name="Vo A."/>
            <person name="Wangchuk T."/>
            <person name="Wangdi T."/>
            <person name="Weiand M."/>
            <person name="Wilkinson J."/>
            <person name="Wilson A."/>
            <person name="Yadav S."/>
            <person name="Young G."/>
            <person name="Yu Q."/>
            <person name="Zembek L."/>
            <person name="Zhong D."/>
            <person name="Zimmer A."/>
            <person name="Zwirko Z."/>
            <person name="Jaffe D.B."/>
            <person name="Alvarez P."/>
            <person name="Brockman W."/>
            <person name="Butler J."/>
            <person name="Chin C."/>
            <person name="Gnerre S."/>
            <person name="Grabherr M."/>
            <person name="Kleber M."/>
            <person name="Mauceli E."/>
            <person name="MacCallum I."/>
        </authorList>
    </citation>
    <scope>NUCLEOTIDE SEQUENCE [LARGE SCALE GENOMIC DNA]</scope>
    <source>
        <strain evidence="3">Tucson 14030-0811.24</strain>
    </source>
</reference>
<dbReference type="SMR" id="A0A0Q9WS70"/>
<dbReference type="InterPro" id="IPR016187">
    <property type="entry name" value="CTDL_fold"/>
</dbReference>
<gene>
    <name evidence="2" type="primary">Dwil\GK26998</name>
    <name evidence="2" type="ORF">Dwil_GK26998</name>
</gene>
<protein>
    <recommendedName>
        <fullName evidence="1">C-type lectin domain-containing protein</fullName>
    </recommendedName>
</protein>
<dbReference type="InterPro" id="IPR001304">
    <property type="entry name" value="C-type_lectin-like"/>
</dbReference>